<dbReference type="OrthoDB" id="8400810at2"/>
<keyword evidence="2" id="KW-1185">Reference proteome</keyword>
<dbReference type="STRING" id="1094558.ME5_01975"/>
<evidence type="ECO:0008006" key="3">
    <source>
        <dbReference type="Google" id="ProtNLM"/>
    </source>
</evidence>
<dbReference type="eggNOG" id="ENOG502Z7SX">
    <property type="taxonomic scope" value="Bacteria"/>
</dbReference>
<sequence length="263" mass="29720">MAKNPKNEHSIEDMRMENKKLQFSRRNFLMAGAAFLAFTSSAPSFARVLNHIPTWLPGDINLPEFFPGGKWYFLNPEEVEILGAIAERLIPADELSISGKDAGCVEFIDRQLAGHYGTFERRYMQGPFHQGTPSQGDQSSLVPRERYRIGLKALSEYCQSQYDQSFVELEPLVQDNVLSGLENGDITLEGIDAKIFFSIVLQNTMEGFFADPIYGGNKDMVSWKMLGFPGARYDYRAYVKKHNQKLDIEPVSIAGFLNQNEKG</sequence>
<organism evidence="1 2">
    <name type="scientific">Bartonella tamiae Th239</name>
    <dbReference type="NCBI Taxonomy" id="1094558"/>
    <lineage>
        <taxon>Bacteria</taxon>
        <taxon>Pseudomonadati</taxon>
        <taxon>Pseudomonadota</taxon>
        <taxon>Alphaproteobacteria</taxon>
        <taxon>Hyphomicrobiales</taxon>
        <taxon>Bartonellaceae</taxon>
        <taxon>Bartonella</taxon>
    </lineage>
</organism>
<dbReference type="PROSITE" id="PS51318">
    <property type="entry name" value="TAT"/>
    <property type="match status" value="1"/>
</dbReference>
<evidence type="ECO:0000313" key="2">
    <source>
        <dbReference type="Proteomes" id="UP000008952"/>
    </source>
</evidence>
<dbReference type="AlphaFoldDB" id="J0R1M2"/>
<evidence type="ECO:0000313" key="1">
    <source>
        <dbReference type="EMBL" id="EJF89424.1"/>
    </source>
</evidence>
<dbReference type="PATRIC" id="fig|1094558.3.peg.2127"/>
<dbReference type="Proteomes" id="UP000008952">
    <property type="component" value="Unassembled WGS sequence"/>
</dbReference>
<protein>
    <recommendedName>
        <fullName evidence="3">Tat (Twin-arginine translocation) pathway signal sequence</fullName>
    </recommendedName>
</protein>
<gene>
    <name evidence="1" type="ORF">ME5_01975</name>
</gene>
<dbReference type="InterPro" id="IPR006311">
    <property type="entry name" value="TAT_signal"/>
</dbReference>
<comment type="caution">
    <text evidence="1">The sequence shown here is derived from an EMBL/GenBank/DDBJ whole genome shotgun (WGS) entry which is preliminary data.</text>
</comment>
<dbReference type="EMBL" id="AIMB01000008">
    <property type="protein sequence ID" value="EJF89424.1"/>
    <property type="molecule type" value="Genomic_DNA"/>
</dbReference>
<reference evidence="1 2" key="1">
    <citation type="submission" date="2012-03" db="EMBL/GenBank/DDBJ databases">
        <title>The Genome Sequence of Bartonella tamiae Th239.</title>
        <authorList>
            <consortium name="The Broad Institute Genome Sequencing Platform"/>
            <consortium name="The Broad Institute Genome Sequencing Center for Infectious Disease"/>
            <person name="Feldgarden M."/>
            <person name="Kirby J."/>
            <person name="Kosoy M."/>
            <person name="Birtles R."/>
            <person name="Probert W.S."/>
            <person name="Chiaraviglio L."/>
            <person name="Young S.K."/>
            <person name="Zeng Q."/>
            <person name="Gargeya S."/>
            <person name="Fitzgerald M."/>
            <person name="Haas B."/>
            <person name="Abouelleil A."/>
            <person name="Alvarado L."/>
            <person name="Arachchi H.M."/>
            <person name="Berlin A."/>
            <person name="Chapman S.B."/>
            <person name="Gearin G."/>
            <person name="Goldberg J."/>
            <person name="Griggs A."/>
            <person name="Gujja S."/>
            <person name="Hansen M."/>
            <person name="Heiman D."/>
            <person name="Howarth C."/>
            <person name="Larimer J."/>
            <person name="Lui A."/>
            <person name="MacDonald P.J.P."/>
            <person name="McCowen C."/>
            <person name="Montmayeur A."/>
            <person name="Murphy C."/>
            <person name="Neiman D."/>
            <person name="Pearson M."/>
            <person name="Priest M."/>
            <person name="Roberts A."/>
            <person name="Saif S."/>
            <person name="Shea T."/>
            <person name="Sisk P."/>
            <person name="Stolte C."/>
            <person name="Sykes S."/>
            <person name="Wortman J."/>
            <person name="Nusbaum C."/>
            <person name="Birren B."/>
        </authorList>
    </citation>
    <scope>NUCLEOTIDE SEQUENCE [LARGE SCALE GENOMIC DNA]</scope>
    <source>
        <strain evidence="1 2">Th239</strain>
    </source>
</reference>
<accession>J0R1M2</accession>
<proteinExistence type="predicted"/>
<dbReference type="HOGENOM" id="CLU_065508_0_0_5"/>
<name>J0R1M2_9HYPH</name>
<dbReference type="InterPro" id="IPR027056">
    <property type="entry name" value="Gluconate_2DH_su3"/>
</dbReference>
<dbReference type="Pfam" id="PF13618">
    <property type="entry name" value="Gluconate_2-dh3"/>
    <property type="match status" value="1"/>
</dbReference>